<dbReference type="Gene3D" id="4.10.240.10">
    <property type="entry name" value="Zn(2)-C6 fungal-type DNA-binding domain"/>
    <property type="match status" value="1"/>
</dbReference>
<dbReference type="SUPFAM" id="SSF57701">
    <property type="entry name" value="Zn2/Cys6 DNA-binding domain"/>
    <property type="match status" value="1"/>
</dbReference>
<dbReference type="PANTHER" id="PTHR47338">
    <property type="entry name" value="ZN(II)2CYS6 TRANSCRIPTION FACTOR (EUROFUNG)-RELATED"/>
    <property type="match status" value="1"/>
</dbReference>
<dbReference type="CDD" id="cd12148">
    <property type="entry name" value="fungal_TF_MHR"/>
    <property type="match status" value="1"/>
</dbReference>
<dbReference type="GO" id="GO:0006351">
    <property type="term" value="P:DNA-templated transcription"/>
    <property type="evidence" value="ECO:0007669"/>
    <property type="project" value="InterPro"/>
</dbReference>
<evidence type="ECO:0000256" key="5">
    <source>
        <dbReference type="ARBA" id="ARBA00023163"/>
    </source>
</evidence>
<organism evidence="8 9">
    <name type="scientific">Penicilliopsis zonata CBS 506.65</name>
    <dbReference type="NCBI Taxonomy" id="1073090"/>
    <lineage>
        <taxon>Eukaryota</taxon>
        <taxon>Fungi</taxon>
        <taxon>Dikarya</taxon>
        <taxon>Ascomycota</taxon>
        <taxon>Pezizomycotina</taxon>
        <taxon>Eurotiomycetes</taxon>
        <taxon>Eurotiomycetidae</taxon>
        <taxon>Eurotiales</taxon>
        <taxon>Aspergillaceae</taxon>
        <taxon>Penicilliopsis</taxon>
    </lineage>
</organism>
<dbReference type="OrthoDB" id="270167at2759"/>
<protein>
    <recommendedName>
        <fullName evidence="7">Zn(2)-C6 fungal-type domain-containing protein</fullName>
    </recommendedName>
</protein>
<dbReference type="Pfam" id="PF04082">
    <property type="entry name" value="Fungal_trans"/>
    <property type="match status" value="1"/>
</dbReference>
<evidence type="ECO:0000256" key="4">
    <source>
        <dbReference type="ARBA" id="ARBA00023125"/>
    </source>
</evidence>
<feature type="domain" description="Zn(2)-C6 fungal-type" evidence="7">
    <location>
        <begin position="18"/>
        <end position="48"/>
    </location>
</feature>
<evidence type="ECO:0000256" key="2">
    <source>
        <dbReference type="ARBA" id="ARBA00022723"/>
    </source>
</evidence>
<dbReference type="PANTHER" id="PTHR47338:SF20">
    <property type="entry name" value="ZN(II)2CYS6 TRANSCRIPTION FACTOR (EUROFUNG)"/>
    <property type="match status" value="1"/>
</dbReference>
<name>A0A1L9SB26_9EURO</name>
<keyword evidence="5" id="KW-0804">Transcription</keyword>
<evidence type="ECO:0000256" key="1">
    <source>
        <dbReference type="ARBA" id="ARBA00004123"/>
    </source>
</evidence>
<keyword evidence="2" id="KW-0479">Metal-binding</keyword>
<dbReference type="GO" id="GO:0008270">
    <property type="term" value="F:zinc ion binding"/>
    <property type="evidence" value="ECO:0007669"/>
    <property type="project" value="InterPro"/>
</dbReference>
<accession>A0A1L9SB26</accession>
<dbReference type="InterPro" id="IPR007219">
    <property type="entry name" value="XnlR_reg_dom"/>
</dbReference>
<dbReference type="EMBL" id="KV878348">
    <property type="protein sequence ID" value="OJJ44382.1"/>
    <property type="molecule type" value="Genomic_DNA"/>
</dbReference>
<dbReference type="PROSITE" id="PS50048">
    <property type="entry name" value="ZN2_CY6_FUNGAL_2"/>
    <property type="match status" value="1"/>
</dbReference>
<dbReference type="RefSeq" id="XP_022578892.1">
    <property type="nucleotide sequence ID" value="XM_022723726.1"/>
</dbReference>
<dbReference type="Proteomes" id="UP000184188">
    <property type="component" value="Unassembled WGS sequence"/>
</dbReference>
<sequence>MVVAVAHDGLSDSRAQTVCLSCKERKQKCDRSLPSCTRCERLLLKCRYPEPRVYSSRTTSSGSESVSCPSPVIDRDQALANDLRLVFDGSQSGLPQLGDLVSKHREQFEAMADVFLSSCQKWVPIIHRHTFREHCKAPQTELPQGFLALILSMGLMTRPLMDGDRPDSLRESMYVAARRLFWDVESVAQPTLALIQCGLLLSAYEYGQGLLNASYVTICVCSSMAQISGLCPTQHPPSLPLPGPWAPQDEGLRTWWGILIHERMISLKSGVPIRPLGISDSEVMEGVDVEAESRFIVSNIDLDPLYASFYLQARAATWLELVLDVTRSPQTRSSEGRLRFQNLDRGLLLFLMTLVQLGLGSCCEAIAISLSAFIHLHRWRLTCDSPFFSQQDYLESSRAIETILKVLSDLAQHRAESAISGEDNELDAEQFPYFIHMIYQLLIEMRQQPRLQYRPATDTVPSHAFEKEMSLLYGILLKQTDRWQISREYLAMLDGG</sequence>
<reference evidence="9" key="1">
    <citation type="journal article" date="2017" name="Genome Biol.">
        <title>Comparative genomics reveals high biological diversity and specific adaptations in the industrially and medically important fungal genus Aspergillus.</title>
        <authorList>
            <person name="de Vries R.P."/>
            <person name="Riley R."/>
            <person name="Wiebenga A."/>
            <person name="Aguilar-Osorio G."/>
            <person name="Amillis S."/>
            <person name="Uchima C.A."/>
            <person name="Anderluh G."/>
            <person name="Asadollahi M."/>
            <person name="Askin M."/>
            <person name="Barry K."/>
            <person name="Battaglia E."/>
            <person name="Bayram O."/>
            <person name="Benocci T."/>
            <person name="Braus-Stromeyer S.A."/>
            <person name="Caldana C."/>
            <person name="Canovas D."/>
            <person name="Cerqueira G.C."/>
            <person name="Chen F."/>
            <person name="Chen W."/>
            <person name="Choi C."/>
            <person name="Clum A."/>
            <person name="Dos Santos R.A."/>
            <person name="Damasio A.R."/>
            <person name="Diallinas G."/>
            <person name="Emri T."/>
            <person name="Fekete E."/>
            <person name="Flipphi M."/>
            <person name="Freyberg S."/>
            <person name="Gallo A."/>
            <person name="Gournas C."/>
            <person name="Habgood R."/>
            <person name="Hainaut M."/>
            <person name="Harispe M.L."/>
            <person name="Henrissat B."/>
            <person name="Hilden K.S."/>
            <person name="Hope R."/>
            <person name="Hossain A."/>
            <person name="Karabika E."/>
            <person name="Karaffa L."/>
            <person name="Karanyi Z."/>
            <person name="Krasevec N."/>
            <person name="Kuo A."/>
            <person name="Kusch H."/>
            <person name="LaButti K."/>
            <person name="Lagendijk E.L."/>
            <person name="Lapidus A."/>
            <person name="Levasseur A."/>
            <person name="Lindquist E."/>
            <person name="Lipzen A."/>
            <person name="Logrieco A.F."/>
            <person name="MacCabe A."/>
            <person name="Maekelae M.R."/>
            <person name="Malavazi I."/>
            <person name="Melin P."/>
            <person name="Meyer V."/>
            <person name="Mielnichuk N."/>
            <person name="Miskei M."/>
            <person name="Molnar A.P."/>
            <person name="Mule G."/>
            <person name="Ngan C.Y."/>
            <person name="Orejas M."/>
            <person name="Orosz E."/>
            <person name="Ouedraogo J.P."/>
            <person name="Overkamp K.M."/>
            <person name="Park H.-S."/>
            <person name="Perrone G."/>
            <person name="Piumi F."/>
            <person name="Punt P.J."/>
            <person name="Ram A.F."/>
            <person name="Ramon A."/>
            <person name="Rauscher S."/>
            <person name="Record E."/>
            <person name="Riano-Pachon D.M."/>
            <person name="Robert V."/>
            <person name="Roehrig J."/>
            <person name="Ruller R."/>
            <person name="Salamov A."/>
            <person name="Salih N.S."/>
            <person name="Samson R.A."/>
            <person name="Sandor E."/>
            <person name="Sanguinetti M."/>
            <person name="Schuetze T."/>
            <person name="Sepcic K."/>
            <person name="Shelest E."/>
            <person name="Sherlock G."/>
            <person name="Sophianopoulou V."/>
            <person name="Squina F.M."/>
            <person name="Sun H."/>
            <person name="Susca A."/>
            <person name="Todd R.B."/>
            <person name="Tsang A."/>
            <person name="Unkles S.E."/>
            <person name="van de Wiele N."/>
            <person name="van Rossen-Uffink D."/>
            <person name="Oliveira J.V."/>
            <person name="Vesth T.C."/>
            <person name="Visser J."/>
            <person name="Yu J.-H."/>
            <person name="Zhou M."/>
            <person name="Andersen M.R."/>
            <person name="Archer D.B."/>
            <person name="Baker S.E."/>
            <person name="Benoit I."/>
            <person name="Brakhage A.A."/>
            <person name="Braus G.H."/>
            <person name="Fischer R."/>
            <person name="Frisvad J.C."/>
            <person name="Goldman G.H."/>
            <person name="Houbraken J."/>
            <person name="Oakley B."/>
            <person name="Pocsi I."/>
            <person name="Scazzocchio C."/>
            <person name="Seiboth B."/>
            <person name="vanKuyk P.A."/>
            <person name="Wortman J."/>
            <person name="Dyer P.S."/>
            <person name="Grigoriev I.V."/>
        </authorList>
    </citation>
    <scope>NUCLEOTIDE SEQUENCE [LARGE SCALE GENOMIC DNA]</scope>
    <source>
        <strain evidence="9">CBS 506.65</strain>
    </source>
</reference>
<dbReference type="InterPro" id="IPR001138">
    <property type="entry name" value="Zn2Cys6_DnaBD"/>
</dbReference>
<keyword evidence="6" id="KW-0539">Nucleus</keyword>
<evidence type="ECO:0000259" key="7">
    <source>
        <dbReference type="PROSITE" id="PS50048"/>
    </source>
</evidence>
<proteinExistence type="predicted"/>
<dbReference type="GeneID" id="34610191"/>
<dbReference type="AlphaFoldDB" id="A0A1L9SB26"/>
<dbReference type="GO" id="GO:0003677">
    <property type="term" value="F:DNA binding"/>
    <property type="evidence" value="ECO:0007669"/>
    <property type="project" value="UniProtKB-KW"/>
</dbReference>
<keyword evidence="4" id="KW-0238">DNA-binding</keyword>
<dbReference type="SMART" id="SM00066">
    <property type="entry name" value="GAL4"/>
    <property type="match status" value="1"/>
</dbReference>
<keyword evidence="9" id="KW-1185">Reference proteome</keyword>
<evidence type="ECO:0000313" key="9">
    <source>
        <dbReference type="Proteomes" id="UP000184188"/>
    </source>
</evidence>
<dbReference type="VEuPathDB" id="FungiDB:ASPZODRAFT_135200"/>
<dbReference type="InterPro" id="IPR036864">
    <property type="entry name" value="Zn2-C6_fun-type_DNA-bd_sf"/>
</dbReference>
<gene>
    <name evidence="8" type="ORF">ASPZODRAFT_135200</name>
</gene>
<dbReference type="CDD" id="cd00067">
    <property type="entry name" value="GAL4"/>
    <property type="match status" value="1"/>
</dbReference>
<comment type="subcellular location">
    <subcellularLocation>
        <location evidence="1">Nucleus</location>
    </subcellularLocation>
</comment>
<evidence type="ECO:0000256" key="3">
    <source>
        <dbReference type="ARBA" id="ARBA00023015"/>
    </source>
</evidence>
<dbReference type="GO" id="GO:0000981">
    <property type="term" value="F:DNA-binding transcription factor activity, RNA polymerase II-specific"/>
    <property type="evidence" value="ECO:0007669"/>
    <property type="project" value="InterPro"/>
</dbReference>
<dbReference type="InterPro" id="IPR050815">
    <property type="entry name" value="TF_fung"/>
</dbReference>
<dbReference type="Pfam" id="PF00172">
    <property type="entry name" value="Zn_clus"/>
    <property type="match status" value="1"/>
</dbReference>
<dbReference type="PROSITE" id="PS00463">
    <property type="entry name" value="ZN2_CY6_FUNGAL_1"/>
    <property type="match status" value="1"/>
</dbReference>
<evidence type="ECO:0000313" key="8">
    <source>
        <dbReference type="EMBL" id="OJJ44382.1"/>
    </source>
</evidence>
<evidence type="ECO:0000256" key="6">
    <source>
        <dbReference type="ARBA" id="ARBA00023242"/>
    </source>
</evidence>
<dbReference type="GO" id="GO:0005634">
    <property type="term" value="C:nucleus"/>
    <property type="evidence" value="ECO:0007669"/>
    <property type="project" value="UniProtKB-SubCell"/>
</dbReference>
<keyword evidence="3" id="KW-0805">Transcription regulation</keyword>